<feature type="compositionally biased region" description="Polar residues" evidence="2">
    <location>
        <begin position="2473"/>
        <end position="2482"/>
    </location>
</feature>
<evidence type="ECO:0000313" key="3">
    <source>
        <dbReference type="EMBL" id="KAK8887856.1"/>
    </source>
</evidence>
<name>A0ABR2KAS3_9EUKA</name>
<sequence>MDPFKSGNDSVDDSQKEHNQKRLGFPSTGLGTLNQDNSQNKFTKSASNDYNQKVPNNNPSEIRNPFTFDTSWTFTKNHPNFFNDMPSNNNNNKPANKSLPENKNVRFVENSLNENSNNRADKVPNSFLKDSNQKISNNSPFGVKYPFPKDFSVPSANNNIWTKEVPSKEPHIEKPILDNPFDVPHDDDHFEPYANYQQNRFTNPWFNNSSENSKWPEKKSTWPEKKPAWPEKKSTWSEKKPARNDRISSENFQSDLSNFSIEPFEYHFPHEFPENSQQKPPIKLPPFDFKSFEIQAESSDNSPKISYRKGFHSTPSDSFVDFPKELLSCISETLDNQHKMPYVTFKSTDESIIYRNQLIALFQIFKKTGSQIFINHSFKTTEGKRQLLKLITTINLIENNKDIFPDHVFSICKQLFEDHQIIINNIDELLTRRSFLILLNILCDKKMPPNYDFKFDEEVNKEDFDREFTNLLSKYQQNVLNPFIDYAFFEEKYRIFIIIQIQSILKSFYGYQDPIIKFFKFYDNKIFGQCNSFSFQSFLNNDECLFVKLISLVLNKGRPILPSRSNSNSKRKIQIKNKIALHFLNQQRPGIIDINKSFTTFQDQFKLFKLIITKVIYHIDQDEILEKCKQIFNQFHIEINNIDELLTPKSFAVLSSILINHKLPSNTVNGTLSSFISSLSYSQQNYIFVDSIIFFSDQYKFLVLTQIHVLLQLYKKYEINSIMKFLGFYKPRYFEDCLYLSSKTFFDDGFHFPLLVSLICNKGKSILPPNSSIENVDDINKNNEIALRFLAEKSEGKININQSLKTIEDKNKVLELIITEVLLNVDNPEEIYIKCKNLFETYGVTINNVDDLLTDNSFAQLINILTFKTALDYHVDSIDKYIKTYNKFKIPVLFINTDSFKDKNRFLLFTQIYLILKFFEKDYTNPVLYCISQYLCKLRHNVLLTECVYLSSESFFSDQSHFPFLISCLHLNDIKDMNFPEKYNNRQALDILIKSRPDIFDKNIAFKTIEDKNKILELIITKIMYDFDPDLTIEICKDILKTYDISINNDNDIFTKKSFLSFFYIIANKKNPTEEDIDINKFDELIDLWKPRIQSEKDFIVFIKSCYFEDQYKYLILTQYHILLDLNSFYYINPIIAYLKSHSDTFAKYDSFSLESLLKNNDFFASLKSYVLKFIQENDLKTQCDFSKDDKRQLLEFIITKIFNSIDHNKIFNTCKELFNPIEINNINKLYTKESFLLLLDILVNKKFSIEKIKSNFEFDSIINKFKSNSKLPLFINSSFFQEPYQFLILVQIKKILDQYGLFDFDQEGIFLKCKEIFEAYNISLENINELFTIKTFLSLLFVLKYQKAPTDNDIDPTNFDKLAYEKDKLTYWNSKSTTNWTNKLTYGKEKNLNCYIDSTYFDYQRTHFILSQIKYILEHYKKTHVNPIIRFIHYFNNKCFEDCLTLTIDSFFNDQHHFPLFISLIFYNEEHCNENNKTALRTLSEKTGGLISSNYSLESTTDKNKLLELIITKVIHKVNQEQIFNKSKEILGEFNYSINSINDLLTKESILILFNVLCFKKAEIPDLKNQIDNFDNSIDNFSKAFKFPLFIKSDAFKDQYRFLLIVQIHIIFRLYGKIFGNPIITFLEFQYKHLEEFKTNYELTIDSFFNDQYHFPLLVSKCLCKKLPTNSNEKDKNKMALNFLSKSIPGVFDANQSLKTKHDKIKILESIITKIIYIIDQNKFEACKEIFEQNNIQIDNIDDLLTEKSLKPFIDDCKKLERTFYSNHLILNHIQPRGYFVNPTFFKDKYRFLLKIQIDIFLPVKSNPIFTLFNDYFPKAISIFPTINTFFDDQFSFPTLISYIFNNGESILLSDSNAKTANQKCKNNKSALHFLSRKSKGIVDIHQPIKTTEDRLEILKIIITKILYKINPDEIFVKCKKLFESYNLPIEDGHVSNLNVIINNINDLLTIKSFIALLSIFTNKRLPYKYEYDEFDEMKEAFQSKHSRMKIYIESYNFTDEYKFLVLVQIHLLLKHFGLLDINPIMIFFKFHFKESFCDYLDLTIDSFFDDEYHFPLLISLIFNEGKSILPYKYIATNDTKDFGGNNIIALHLLSEKTGGLINSDKLLQTTEDKRKLLEFIITKIIYNINPKEILDKCREISNDKMFKNINELFIKESFLKLMCLLNKKYEQDISSDDFDEVLKNMDLFITSSCFEDPRYKFLVFVQIHVLLKDYGLLYANPIMKFLNYHYTNKFDHYLDLTIDSFFDDGYHFPFLVSMIFNNGKPIIPYKNCMCKDNQMALKIIIEKTEGYIDIDQSIEKTDDRIKLLEIIILKIIYNINPIKILNSCNDILYQGKKKITQMNDLLTKKSFLLLLYSLHNKPWPPNDKINSIDCEKKIYSFKTERIWDYHKQNMIDFDAEMKLFIEKDKDLPIFIDRSFFQEQYKFLVLTQIHLLLSYLSNKQQSALNPSELSNNKQNLNNQKSSDEKSNIESLYSNNSGGMKPTLHSKSYDQIHIQNNSNDKKLEYIKSVPEIKLEPLDDNDERKQFIEYQMKSNEALLKTINCLCSNLNLHFENFYQTVKKDSIPKFVMFMLNIKEIKRVSLETNNNDYKEKLTLTELNNIDAVIKFLKTKDLMFNTLRFNFRNDEFIESSAILFYTNFLNIFFLRQTKDELFNRCFSILHDKIKSNEFDQIKVLTKWNTYLLLAYYVNYGNIHLKKSELNQNENELFQKMNIPQLFDEQFLIQCSSLNKIPDVLYYQLQFIFNSLDMKDSKYGVFNMLPNLKHKTMKKKKIFYKSASSNLFDINENVLPSKFNERTRIYSLPIDDRNIKENVNQDNIESPDQFWNHLDSDYVFDNGILYNKVVYDSRSKNSENEWINEMKNIQNKEDNMSSGKLIVKIRTDENKTEKDKKKDKKENKKISEQFSINIHEEKTYKIFTYDEVEMKWIFNENSFINFCQSNLIVTEDVKTPLILFLNSFEENLFSITSKLITYPHPKDNEQIHVYGFCDPYLPYFCDEEISKIKPIFLMLHIPANQQNRKDIKEIVFQIFSFLSYVSDIQIVILNKKYYKDQIDTIESIHNIYSKENQAAFTRKKSSLIEKLISEKEEEEFQNFDDDDNEEEVNEIVKEEEEEEENDKLNILKSCYADLSPNVFQRKSKIIVLANDSSVKQYDEHSDYLNQSFLFKKILKQIANNDILKFQLIDVNNVSTYQHFLTNLHEFIIESNTSFNDVLKNFKFIQMSAITNGYIHIKSQNKWEEELNKMINERYLMYKVNPNNNSVSIVSQIRKELSSITSQFDSEFIHKCNSILFNLEYKDDPSQVPISEELQISSNKHFAEMNLINDYEFLDSKKVDHFQKAHIQFLKDEFYNIISYVAKYLTHSKERDFDYVHNIEYLDGQKENELFHFYYTTNIHILNEQIEKDMEKLFDTVKKVKLRYEEKEKLLNAENDEFIEMRNYVFKQNMKYKEQKMQLGIGCDMRDEILQDF</sequence>
<feature type="compositionally biased region" description="Low complexity" evidence="2">
    <location>
        <begin position="2454"/>
        <end position="2465"/>
    </location>
</feature>
<feature type="region of interest" description="Disordered" evidence="2">
    <location>
        <begin position="1"/>
        <end position="64"/>
    </location>
</feature>
<protein>
    <recommendedName>
        <fullName evidence="5">HECT domain-containing protein</fullName>
    </recommendedName>
</protein>
<feature type="region of interest" description="Disordered" evidence="2">
    <location>
        <begin position="2451"/>
        <end position="2485"/>
    </location>
</feature>
<dbReference type="Proteomes" id="UP001470230">
    <property type="component" value="Unassembled WGS sequence"/>
</dbReference>
<accession>A0ABR2KAS3</accession>
<feature type="region of interest" description="Disordered" evidence="2">
    <location>
        <begin position="79"/>
        <end position="100"/>
    </location>
</feature>
<keyword evidence="1" id="KW-0175">Coiled coil</keyword>
<evidence type="ECO:0000256" key="1">
    <source>
        <dbReference type="SAM" id="Coils"/>
    </source>
</evidence>
<evidence type="ECO:0008006" key="5">
    <source>
        <dbReference type="Google" id="ProtNLM"/>
    </source>
</evidence>
<evidence type="ECO:0000256" key="2">
    <source>
        <dbReference type="SAM" id="MobiDB-lite"/>
    </source>
</evidence>
<comment type="caution">
    <text evidence="3">The sequence shown here is derived from an EMBL/GenBank/DDBJ whole genome shotgun (WGS) entry which is preliminary data.</text>
</comment>
<proteinExistence type="predicted"/>
<keyword evidence="4" id="KW-1185">Reference proteome</keyword>
<feature type="region of interest" description="Disordered" evidence="2">
    <location>
        <begin position="208"/>
        <end position="245"/>
    </location>
</feature>
<organism evidence="3 4">
    <name type="scientific">Tritrichomonas musculus</name>
    <dbReference type="NCBI Taxonomy" id="1915356"/>
    <lineage>
        <taxon>Eukaryota</taxon>
        <taxon>Metamonada</taxon>
        <taxon>Parabasalia</taxon>
        <taxon>Tritrichomonadida</taxon>
        <taxon>Tritrichomonadidae</taxon>
        <taxon>Tritrichomonas</taxon>
    </lineage>
</organism>
<feature type="compositionally biased region" description="Basic and acidic residues" evidence="2">
    <location>
        <begin position="214"/>
        <end position="245"/>
    </location>
</feature>
<feature type="compositionally biased region" description="Polar residues" evidence="2">
    <location>
        <begin position="29"/>
        <end position="64"/>
    </location>
</feature>
<feature type="compositionally biased region" description="Low complexity" evidence="2">
    <location>
        <begin position="80"/>
        <end position="98"/>
    </location>
</feature>
<reference evidence="3 4" key="1">
    <citation type="submission" date="2024-04" db="EMBL/GenBank/DDBJ databases">
        <title>Tritrichomonas musculus Genome.</title>
        <authorList>
            <person name="Alves-Ferreira E."/>
            <person name="Grigg M."/>
            <person name="Lorenzi H."/>
            <person name="Galac M."/>
        </authorList>
    </citation>
    <scope>NUCLEOTIDE SEQUENCE [LARGE SCALE GENOMIC DNA]</scope>
    <source>
        <strain evidence="3 4">EAF2021</strain>
    </source>
</reference>
<dbReference type="EMBL" id="JAPFFF010000006">
    <property type="protein sequence ID" value="KAK8887856.1"/>
    <property type="molecule type" value="Genomic_DNA"/>
</dbReference>
<feature type="coiled-coil region" evidence="1">
    <location>
        <begin position="3400"/>
        <end position="3434"/>
    </location>
</feature>
<evidence type="ECO:0000313" key="4">
    <source>
        <dbReference type="Proteomes" id="UP001470230"/>
    </source>
</evidence>
<gene>
    <name evidence="3" type="ORF">M9Y10_038915</name>
</gene>